<evidence type="ECO:0000313" key="2">
    <source>
        <dbReference type="EMBL" id="NWB88456.1"/>
    </source>
</evidence>
<evidence type="ECO:0000313" key="3">
    <source>
        <dbReference type="Proteomes" id="UP000522864"/>
    </source>
</evidence>
<dbReference type="Proteomes" id="UP000522864">
    <property type="component" value="Unassembled WGS sequence"/>
</dbReference>
<name>A0A7Y8BUP3_9PSED</name>
<dbReference type="AlphaFoldDB" id="A0A7Y8BUP3"/>
<dbReference type="RefSeq" id="WP_177103657.1">
    <property type="nucleotide sequence ID" value="NZ_JACAQA010000028.1"/>
</dbReference>
<feature type="compositionally biased region" description="Low complexity" evidence="1">
    <location>
        <begin position="22"/>
        <end position="63"/>
    </location>
</feature>
<comment type="caution">
    <text evidence="2">The sequence shown here is derived from an EMBL/GenBank/DDBJ whole genome shotgun (WGS) entry which is preliminary data.</text>
</comment>
<feature type="compositionally biased region" description="Polar residues" evidence="1">
    <location>
        <begin position="92"/>
        <end position="107"/>
    </location>
</feature>
<evidence type="ECO:0000256" key="1">
    <source>
        <dbReference type="SAM" id="MobiDB-lite"/>
    </source>
</evidence>
<dbReference type="EMBL" id="JACAQA010000028">
    <property type="protein sequence ID" value="NWB88456.1"/>
    <property type="molecule type" value="Genomic_DNA"/>
</dbReference>
<organism evidence="2 3">
    <name type="scientific">Pseudomonas gingeri</name>
    <dbReference type="NCBI Taxonomy" id="117681"/>
    <lineage>
        <taxon>Bacteria</taxon>
        <taxon>Pseudomonadati</taxon>
        <taxon>Pseudomonadota</taxon>
        <taxon>Gammaproteobacteria</taxon>
        <taxon>Pseudomonadales</taxon>
        <taxon>Pseudomonadaceae</taxon>
        <taxon>Pseudomonas</taxon>
    </lineage>
</organism>
<proteinExistence type="predicted"/>
<reference evidence="2 3" key="1">
    <citation type="submission" date="2020-04" db="EMBL/GenBank/DDBJ databases">
        <title>Molecular characterization of pseudomonads from Agaricus bisporus reveal novel blotch 2 pathogens in Western Europe.</title>
        <authorList>
            <person name="Taparia T."/>
            <person name="Krijger M."/>
            <person name="Haynes E."/>
            <person name="Elpinstone J.G."/>
            <person name="Noble R."/>
            <person name="Van Der Wolf J."/>
        </authorList>
    </citation>
    <scope>NUCLEOTIDE SEQUENCE [LARGE SCALE GENOMIC DNA]</scope>
    <source>
        <strain evidence="2 3">G9001</strain>
    </source>
</reference>
<protein>
    <submittedName>
        <fullName evidence="2">Uncharacterized protein</fullName>
    </submittedName>
</protein>
<feature type="region of interest" description="Disordered" evidence="1">
    <location>
        <begin position="1"/>
        <end position="107"/>
    </location>
</feature>
<gene>
    <name evidence="2" type="ORF">HX830_26660</name>
</gene>
<sequence>MSIGAIPAANPVSVRIAGQSQATPTPAQKTSSTTASTATPALTALAAATKEATETAAETAQEASHGDRVAQKLLQKHQHHNTTATAAPKAVSNGSGQPIGETINTKA</sequence>
<accession>A0A7Y8BUP3</accession>